<evidence type="ECO:0000313" key="4">
    <source>
        <dbReference type="EMBL" id="MXQ63761.1"/>
    </source>
</evidence>
<protein>
    <submittedName>
        <fullName evidence="4">HIT domain-containing protein</fullName>
    </submittedName>
</protein>
<feature type="domain" description="HIT" evidence="3">
    <location>
        <begin position="41"/>
        <end position="147"/>
    </location>
</feature>
<dbReference type="Gene3D" id="3.30.428.10">
    <property type="entry name" value="HIT-like"/>
    <property type="match status" value="1"/>
</dbReference>
<dbReference type="Proteomes" id="UP000431901">
    <property type="component" value="Unassembled WGS sequence"/>
</dbReference>
<dbReference type="Pfam" id="PF01230">
    <property type="entry name" value="HIT"/>
    <property type="match status" value="1"/>
</dbReference>
<accession>A0A6I4W2T1</accession>
<keyword evidence="5" id="KW-1185">Reference proteome</keyword>
<reference evidence="4 5" key="1">
    <citation type="submission" date="2019-12" db="EMBL/GenBank/DDBJ databases">
        <title>Nocardia macrotermitis sp. nov. and Nocardia aurantia sp. nov., isolated from the gut of the fungus growing-termite Macrotermes natalensis.</title>
        <authorList>
            <person name="Christine B."/>
            <person name="Rene B."/>
        </authorList>
    </citation>
    <scope>NUCLEOTIDE SEQUENCE [LARGE SCALE GENOMIC DNA]</scope>
    <source>
        <strain evidence="4 5">DSM 102126</strain>
    </source>
</reference>
<feature type="short sequence motif" description="Histidine triad motif" evidence="1">
    <location>
        <begin position="132"/>
        <end position="136"/>
    </location>
</feature>
<dbReference type="RefSeq" id="WP_161101874.1">
    <property type="nucleotide sequence ID" value="NZ_JBHLYI010000005.1"/>
</dbReference>
<dbReference type="InterPro" id="IPR036265">
    <property type="entry name" value="HIT-like_sf"/>
</dbReference>
<dbReference type="SUPFAM" id="SSF54197">
    <property type="entry name" value="HIT-like"/>
    <property type="match status" value="1"/>
</dbReference>
<dbReference type="InterPro" id="IPR052908">
    <property type="entry name" value="AP-4-A_phosphorylase"/>
</dbReference>
<dbReference type="PANTHER" id="PTHR42997:SF1">
    <property type="entry name" value="AP-4-A PHOSPHORYLASE"/>
    <property type="match status" value="1"/>
</dbReference>
<comment type="caution">
    <text evidence="4">The sequence shown here is derived from an EMBL/GenBank/DDBJ whole genome shotgun (WGS) entry which is preliminary data.</text>
</comment>
<evidence type="ECO:0000259" key="3">
    <source>
        <dbReference type="PROSITE" id="PS51084"/>
    </source>
</evidence>
<dbReference type="GO" id="GO:0003824">
    <property type="term" value="F:catalytic activity"/>
    <property type="evidence" value="ECO:0007669"/>
    <property type="project" value="InterPro"/>
</dbReference>
<organism evidence="4 5">
    <name type="scientific">Actinomadura rayongensis</name>
    <dbReference type="NCBI Taxonomy" id="1429076"/>
    <lineage>
        <taxon>Bacteria</taxon>
        <taxon>Bacillati</taxon>
        <taxon>Actinomycetota</taxon>
        <taxon>Actinomycetes</taxon>
        <taxon>Streptosporangiales</taxon>
        <taxon>Thermomonosporaceae</taxon>
        <taxon>Actinomadura</taxon>
    </lineage>
</organism>
<dbReference type="AlphaFoldDB" id="A0A6I4W2T1"/>
<dbReference type="EMBL" id="WUTW01000001">
    <property type="protein sequence ID" value="MXQ63761.1"/>
    <property type="molecule type" value="Genomic_DNA"/>
</dbReference>
<evidence type="ECO:0000313" key="5">
    <source>
        <dbReference type="Proteomes" id="UP000431901"/>
    </source>
</evidence>
<dbReference type="PROSITE" id="PS51084">
    <property type="entry name" value="HIT_2"/>
    <property type="match status" value="1"/>
</dbReference>
<evidence type="ECO:0000256" key="1">
    <source>
        <dbReference type="PROSITE-ProRule" id="PRU00464"/>
    </source>
</evidence>
<dbReference type="OrthoDB" id="9784774at2"/>
<name>A0A6I4W2T1_9ACTN</name>
<evidence type="ECO:0000256" key="2">
    <source>
        <dbReference type="SAM" id="MobiDB-lite"/>
    </source>
</evidence>
<feature type="region of interest" description="Disordered" evidence="2">
    <location>
        <begin position="1"/>
        <end position="33"/>
    </location>
</feature>
<dbReference type="PANTHER" id="PTHR42997">
    <property type="entry name" value="HIT FAMILY HYDROLASE"/>
    <property type="match status" value="1"/>
</dbReference>
<proteinExistence type="predicted"/>
<sequence>MLIAKDPGGTSNGVRNLLGRLRRRRQRPGDAHTGVRPADCIFCRQDDPEINTVMCENESFYARYDNFPANPGHVEIVPKRHVESFFDLDEREVVSAYALLREAKLRLDDKYFPEAYTIGVNEGKAAGRSIDHLHIHLIPRHHGDVDDPRGGIRRAAPNCDPDAWR</sequence>
<gene>
    <name evidence="4" type="ORF">GQ466_06915</name>
</gene>
<feature type="region of interest" description="Disordered" evidence="2">
    <location>
        <begin position="146"/>
        <end position="165"/>
    </location>
</feature>
<dbReference type="InterPro" id="IPR011146">
    <property type="entry name" value="HIT-like"/>
</dbReference>